<dbReference type="SUPFAM" id="SSF54001">
    <property type="entry name" value="Cysteine proteinases"/>
    <property type="match status" value="1"/>
</dbReference>
<dbReference type="Proteomes" id="UP000326939">
    <property type="component" value="Chromosome 5"/>
</dbReference>
<dbReference type="AlphaFoldDB" id="A0A5N5MN59"/>
<comment type="caution">
    <text evidence="2">The sequence shown here is derived from an EMBL/GenBank/DDBJ whole genome shotgun (WGS) entry which is preliminary data.</text>
</comment>
<protein>
    <recommendedName>
        <fullName evidence="1">Cathepsin propeptide inhibitor domain-containing protein</fullName>
    </recommendedName>
</protein>
<organism evidence="2 3">
    <name type="scientific">Salix brachista</name>
    <dbReference type="NCBI Taxonomy" id="2182728"/>
    <lineage>
        <taxon>Eukaryota</taxon>
        <taxon>Viridiplantae</taxon>
        <taxon>Streptophyta</taxon>
        <taxon>Embryophyta</taxon>
        <taxon>Tracheophyta</taxon>
        <taxon>Spermatophyta</taxon>
        <taxon>Magnoliopsida</taxon>
        <taxon>eudicotyledons</taxon>
        <taxon>Gunneridae</taxon>
        <taxon>Pentapetalae</taxon>
        <taxon>rosids</taxon>
        <taxon>fabids</taxon>
        <taxon>Malpighiales</taxon>
        <taxon>Salicaceae</taxon>
        <taxon>Saliceae</taxon>
        <taxon>Salix</taxon>
    </lineage>
</organism>
<evidence type="ECO:0000313" key="3">
    <source>
        <dbReference type="Proteomes" id="UP000326939"/>
    </source>
</evidence>
<accession>A0A5N5MN59</accession>
<evidence type="ECO:0000259" key="1">
    <source>
        <dbReference type="SMART" id="SM00848"/>
    </source>
</evidence>
<keyword evidence="3" id="KW-1185">Reference proteome</keyword>
<sequence length="236" mass="26929">MNSIMSKGPKKVNNTPIMWGQLLNHAKSKQSIVVCLTPTLDSVALMPSELSFWLSDVILLLKKGIWKHGEWCFSDIRIWNFRDPCRESDDMGARRREGPGKKSSEWLLPLPNLSRGSPNNPNSLICLALLFVLGAWPSKSVARTLQDVSMYERNVQWMAQHGRVYEDDAEKETRYSIFKENVARIDAFDSQTGKSYKLGVNRFADLSNEEFKASRDRFKGHMCSPKQVLSDMKISL</sequence>
<dbReference type="Gene3D" id="1.10.287.2250">
    <property type="match status" value="1"/>
</dbReference>
<dbReference type="Pfam" id="PF08246">
    <property type="entry name" value="Inhibitor_I29"/>
    <property type="match status" value="1"/>
</dbReference>
<evidence type="ECO:0000313" key="2">
    <source>
        <dbReference type="EMBL" id="KAB5556605.1"/>
    </source>
</evidence>
<dbReference type="InterPro" id="IPR038765">
    <property type="entry name" value="Papain-like_cys_pep_sf"/>
</dbReference>
<gene>
    <name evidence="2" type="ORF">DKX38_007514</name>
</gene>
<feature type="domain" description="Cathepsin propeptide inhibitor" evidence="1">
    <location>
        <begin position="156"/>
        <end position="211"/>
    </location>
</feature>
<dbReference type="SMART" id="SM00848">
    <property type="entry name" value="Inhibitor_I29"/>
    <property type="match status" value="1"/>
</dbReference>
<dbReference type="EMBL" id="VDCV01000005">
    <property type="protein sequence ID" value="KAB5556605.1"/>
    <property type="molecule type" value="Genomic_DNA"/>
</dbReference>
<proteinExistence type="predicted"/>
<dbReference type="InterPro" id="IPR013201">
    <property type="entry name" value="Prot_inhib_I29"/>
</dbReference>
<reference evidence="3" key="1">
    <citation type="journal article" date="2019" name="Gigascience">
        <title>De novo genome assembly of the endangered Acer yangbiense, a plant species with extremely small populations endemic to Yunnan Province, China.</title>
        <authorList>
            <person name="Yang J."/>
            <person name="Wariss H.M."/>
            <person name="Tao L."/>
            <person name="Zhang R."/>
            <person name="Yun Q."/>
            <person name="Hollingsworth P."/>
            <person name="Dao Z."/>
            <person name="Luo G."/>
            <person name="Guo H."/>
            <person name="Ma Y."/>
            <person name="Sun W."/>
        </authorList>
    </citation>
    <scope>NUCLEOTIDE SEQUENCE [LARGE SCALE GENOMIC DNA]</scope>
    <source>
        <strain evidence="3">cv. br00</strain>
    </source>
</reference>
<name>A0A5N5MN59_9ROSI</name>